<reference evidence="1" key="1">
    <citation type="submission" date="2020-05" db="EMBL/GenBank/DDBJ databases">
        <title>Mycena genomes resolve the evolution of fungal bioluminescence.</title>
        <authorList>
            <person name="Tsai I.J."/>
        </authorList>
    </citation>
    <scope>NUCLEOTIDE SEQUENCE</scope>
    <source>
        <strain evidence="1">160909Yilan</strain>
    </source>
</reference>
<protein>
    <submittedName>
        <fullName evidence="1">Uncharacterized protein</fullName>
    </submittedName>
</protein>
<dbReference type="InterPro" id="IPR023213">
    <property type="entry name" value="CAT-like_dom_sf"/>
</dbReference>
<dbReference type="EMBL" id="JACAZH010000031">
    <property type="protein sequence ID" value="KAF7339718.1"/>
    <property type="molecule type" value="Genomic_DNA"/>
</dbReference>
<dbReference type="AlphaFoldDB" id="A0A8H7CLH5"/>
<sequence>MLEFHIPRTFSSDMPAIAFTADYYHGPYRLHADPGLDLRSLLNSSDADPFFAQFPSMRRFLVSKSCPSSTEGFLERKIPMLHVHVSTFDDMTFVGITAPHILFDASGVGMLLRAWTRLLGRDDIEEIQGMEWDMAPFESFWGPTAMYGVRGYRYYRFPFPPSAEEIIITSLVSWVRDLTRDRDESKLVRVPKAFLEDKWLEVMHDLKLRGISESVTTSDVLLAWWAKTSYSLRKHDDKTPVFIHIPVNLRLEPIFPGASILTKQYINNASSTISIPPIAAGVFQTEPLPALALRIRRATTAYHADHLTLEHELRWRNAHPTIELLRCPPGADSALQRNWCDAKLSELNFSGALVGGKKVASVMFVLTDTVMDRSLCRSEETVKF</sequence>
<organism evidence="1 2">
    <name type="scientific">Mycena sanguinolenta</name>
    <dbReference type="NCBI Taxonomy" id="230812"/>
    <lineage>
        <taxon>Eukaryota</taxon>
        <taxon>Fungi</taxon>
        <taxon>Dikarya</taxon>
        <taxon>Basidiomycota</taxon>
        <taxon>Agaricomycotina</taxon>
        <taxon>Agaricomycetes</taxon>
        <taxon>Agaricomycetidae</taxon>
        <taxon>Agaricales</taxon>
        <taxon>Marasmiineae</taxon>
        <taxon>Mycenaceae</taxon>
        <taxon>Mycena</taxon>
    </lineage>
</organism>
<evidence type="ECO:0000313" key="2">
    <source>
        <dbReference type="Proteomes" id="UP000623467"/>
    </source>
</evidence>
<name>A0A8H7CLH5_9AGAR</name>
<dbReference type="Gene3D" id="3.30.559.10">
    <property type="entry name" value="Chloramphenicol acetyltransferase-like domain"/>
    <property type="match status" value="2"/>
</dbReference>
<accession>A0A8H7CLH5</accession>
<dbReference type="Proteomes" id="UP000623467">
    <property type="component" value="Unassembled WGS sequence"/>
</dbReference>
<evidence type="ECO:0000313" key="1">
    <source>
        <dbReference type="EMBL" id="KAF7339718.1"/>
    </source>
</evidence>
<proteinExistence type="predicted"/>
<keyword evidence="2" id="KW-1185">Reference proteome</keyword>
<comment type="caution">
    <text evidence="1">The sequence shown here is derived from an EMBL/GenBank/DDBJ whole genome shotgun (WGS) entry which is preliminary data.</text>
</comment>
<gene>
    <name evidence="1" type="ORF">MSAN_02187300</name>
</gene>
<dbReference type="OrthoDB" id="21502at2759"/>